<organism evidence="1 2">
    <name type="scientific">Labeo rohita</name>
    <name type="common">Indian major carp</name>
    <name type="synonym">Cyprinus rohita</name>
    <dbReference type="NCBI Taxonomy" id="84645"/>
    <lineage>
        <taxon>Eukaryota</taxon>
        <taxon>Metazoa</taxon>
        <taxon>Chordata</taxon>
        <taxon>Craniata</taxon>
        <taxon>Vertebrata</taxon>
        <taxon>Euteleostomi</taxon>
        <taxon>Actinopterygii</taxon>
        <taxon>Neopterygii</taxon>
        <taxon>Teleostei</taxon>
        <taxon>Ostariophysi</taxon>
        <taxon>Cypriniformes</taxon>
        <taxon>Cyprinidae</taxon>
        <taxon>Labeoninae</taxon>
        <taxon>Labeonini</taxon>
        <taxon>Labeo</taxon>
    </lineage>
</organism>
<name>A0A498L526_LABRO</name>
<keyword evidence="2" id="KW-1185">Reference proteome</keyword>
<reference evidence="1 2" key="1">
    <citation type="submission" date="2018-03" db="EMBL/GenBank/DDBJ databases">
        <title>Draft genome sequence of Rohu Carp (Labeo rohita).</title>
        <authorList>
            <person name="Das P."/>
            <person name="Kushwaha B."/>
            <person name="Joshi C.G."/>
            <person name="Kumar D."/>
            <person name="Nagpure N.S."/>
            <person name="Sahoo L."/>
            <person name="Das S.P."/>
            <person name="Bit A."/>
            <person name="Patnaik S."/>
            <person name="Meher P.K."/>
            <person name="Jayasankar P."/>
            <person name="Koringa P.G."/>
            <person name="Patel N.V."/>
            <person name="Hinsu A.T."/>
            <person name="Kumar R."/>
            <person name="Pandey M."/>
            <person name="Agarwal S."/>
            <person name="Srivastava S."/>
            <person name="Singh M."/>
            <person name="Iquebal M.A."/>
            <person name="Jaiswal S."/>
            <person name="Angadi U.B."/>
            <person name="Kumar N."/>
            <person name="Raza M."/>
            <person name="Shah T.M."/>
            <person name="Rai A."/>
            <person name="Jena J.K."/>
        </authorList>
    </citation>
    <scope>NUCLEOTIDE SEQUENCE [LARGE SCALE GENOMIC DNA]</scope>
    <source>
        <strain evidence="1">DASCIFA01</strain>
        <tissue evidence="1">Testis</tissue>
    </source>
</reference>
<protein>
    <submittedName>
        <fullName evidence="1">Uncharacterized protein</fullName>
    </submittedName>
</protein>
<evidence type="ECO:0000313" key="1">
    <source>
        <dbReference type="EMBL" id="RXN02553.1"/>
    </source>
</evidence>
<dbReference type="AlphaFoldDB" id="A0A498L526"/>
<evidence type="ECO:0000313" key="2">
    <source>
        <dbReference type="Proteomes" id="UP000290572"/>
    </source>
</evidence>
<comment type="caution">
    <text evidence="1">The sequence shown here is derived from an EMBL/GenBank/DDBJ whole genome shotgun (WGS) entry which is preliminary data.</text>
</comment>
<proteinExistence type="predicted"/>
<sequence length="84" mass="9195">MENVLAPLHAWTHSTPSAASTARNLANLRHNFKAQAKWSGVENCGVETDIPFGGWGDLETFQSWSSIVDVGKMNASPKSPEQKR</sequence>
<dbReference type="EMBL" id="QBIY01013497">
    <property type="protein sequence ID" value="RXN02553.1"/>
    <property type="molecule type" value="Genomic_DNA"/>
</dbReference>
<dbReference type="Proteomes" id="UP000290572">
    <property type="component" value="Unassembled WGS sequence"/>
</dbReference>
<gene>
    <name evidence="1" type="ORF">ROHU_034903</name>
</gene>
<accession>A0A498L526</accession>